<accession>A0A075IG05</accession>
<name>A0A075IG05_9ARCH</name>
<protein>
    <submittedName>
        <fullName evidence="1">Uncharacterized protein</fullName>
    </submittedName>
</protein>
<sequence>MDEDTNHVLLMDIKRIDSAIEKLDNICKKFDEERIDAAMTLLKIKSALENIRQVLPHMRTLLDEENNKTS</sequence>
<organism evidence="1">
    <name type="scientific">uncultured marine thaumarchaeote SAT1000_48_A08</name>
    <dbReference type="NCBI Taxonomy" id="1456414"/>
    <lineage>
        <taxon>Archaea</taxon>
        <taxon>Nitrososphaerota</taxon>
        <taxon>environmental samples</taxon>
    </lineage>
</organism>
<dbReference type="EMBL" id="KF901284">
    <property type="protein sequence ID" value="AIF25208.1"/>
    <property type="molecule type" value="Genomic_DNA"/>
</dbReference>
<evidence type="ECO:0000313" key="1">
    <source>
        <dbReference type="EMBL" id="AIF25208.1"/>
    </source>
</evidence>
<dbReference type="AlphaFoldDB" id="A0A075IG05"/>
<reference evidence="1" key="1">
    <citation type="journal article" date="2014" name="Genome Biol. Evol.">
        <title>Pangenome evidence for extensive interdomain horizontal transfer affecting lineage core and shell genes in uncultured planktonic thaumarchaeota and euryarchaeota.</title>
        <authorList>
            <person name="Deschamps P."/>
            <person name="Zivanovic Y."/>
            <person name="Moreira D."/>
            <person name="Rodriguez-Valera F."/>
            <person name="Lopez-Garcia P."/>
        </authorList>
    </citation>
    <scope>NUCLEOTIDE SEQUENCE</scope>
</reference>
<proteinExistence type="predicted"/>